<reference evidence="2" key="2">
    <citation type="submission" date="2023-05" db="EMBL/GenBank/DDBJ databases">
        <authorList>
            <person name="Schelkunov M.I."/>
        </authorList>
    </citation>
    <scope>NUCLEOTIDE SEQUENCE</scope>
    <source>
        <strain evidence="2">Hsosn_3</strain>
        <tissue evidence="2">Leaf</tissue>
    </source>
</reference>
<evidence type="ECO:0000313" key="3">
    <source>
        <dbReference type="Proteomes" id="UP001237642"/>
    </source>
</evidence>
<feature type="region of interest" description="Disordered" evidence="1">
    <location>
        <begin position="154"/>
        <end position="173"/>
    </location>
</feature>
<dbReference type="InterPro" id="IPR012340">
    <property type="entry name" value="NA-bd_OB-fold"/>
</dbReference>
<name>A0AAD8IRQ7_9APIA</name>
<reference evidence="2" key="1">
    <citation type="submission" date="2023-02" db="EMBL/GenBank/DDBJ databases">
        <title>Genome of toxic invasive species Heracleum sosnowskyi carries increased number of genes despite the absence of recent whole-genome duplications.</title>
        <authorList>
            <person name="Schelkunov M."/>
            <person name="Shtratnikova V."/>
            <person name="Makarenko M."/>
            <person name="Klepikova A."/>
            <person name="Omelchenko D."/>
            <person name="Novikova G."/>
            <person name="Obukhova E."/>
            <person name="Bogdanov V."/>
            <person name="Penin A."/>
            <person name="Logacheva M."/>
        </authorList>
    </citation>
    <scope>NUCLEOTIDE SEQUENCE</scope>
    <source>
        <strain evidence="2">Hsosn_3</strain>
        <tissue evidence="2">Leaf</tissue>
    </source>
</reference>
<dbReference type="Proteomes" id="UP001237642">
    <property type="component" value="Unassembled WGS sequence"/>
</dbReference>
<comment type="caution">
    <text evidence="2">The sequence shown here is derived from an EMBL/GenBank/DDBJ whole genome shotgun (WGS) entry which is preliminary data.</text>
</comment>
<dbReference type="Gene3D" id="2.40.50.140">
    <property type="entry name" value="Nucleic acid-binding proteins"/>
    <property type="match status" value="1"/>
</dbReference>
<keyword evidence="3" id="KW-1185">Reference proteome</keyword>
<proteinExistence type="predicted"/>
<organism evidence="2 3">
    <name type="scientific">Heracleum sosnowskyi</name>
    <dbReference type="NCBI Taxonomy" id="360622"/>
    <lineage>
        <taxon>Eukaryota</taxon>
        <taxon>Viridiplantae</taxon>
        <taxon>Streptophyta</taxon>
        <taxon>Embryophyta</taxon>
        <taxon>Tracheophyta</taxon>
        <taxon>Spermatophyta</taxon>
        <taxon>Magnoliopsida</taxon>
        <taxon>eudicotyledons</taxon>
        <taxon>Gunneridae</taxon>
        <taxon>Pentapetalae</taxon>
        <taxon>asterids</taxon>
        <taxon>campanulids</taxon>
        <taxon>Apiales</taxon>
        <taxon>Apiaceae</taxon>
        <taxon>Apioideae</taxon>
        <taxon>apioid superclade</taxon>
        <taxon>Tordylieae</taxon>
        <taxon>Tordyliinae</taxon>
        <taxon>Heracleum</taxon>
    </lineage>
</organism>
<evidence type="ECO:0000313" key="2">
    <source>
        <dbReference type="EMBL" id="KAK1389948.1"/>
    </source>
</evidence>
<dbReference type="EMBL" id="JAUIZM010000004">
    <property type="protein sequence ID" value="KAK1389948.1"/>
    <property type="molecule type" value="Genomic_DNA"/>
</dbReference>
<dbReference type="AlphaFoldDB" id="A0AAD8IRQ7"/>
<protein>
    <submittedName>
        <fullName evidence="2">Uncharacterized protein</fullName>
    </submittedName>
</protein>
<sequence length="173" mass="19885">MNLNEFVLLSTCRFRVFTLCTDKTGSIGIIFPDSKVRRIIQKIVFDIHAEYTEEPLEEPFPDVLRQLQHKDYIVTLFLSEENIINGSVVYEATEVDNAIEKSDDFTSGKQITIKEQDMHLLNDKQTHIVLKDTPQMGKSINWKSRARKNNAPVLYDSDENVPTKGSKNIKIEP</sequence>
<accession>A0AAD8IRQ7</accession>
<evidence type="ECO:0000256" key="1">
    <source>
        <dbReference type="SAM" id="MobiDB-lite"/>
    </source>
</evidence>
<gene>
    <name evidence="2" type="ORF">POM88_018126</name>
</gene>